<evidence type="ECO:0000256" key="4">
    <source>
        <dbReference type="ARBA" id="ARBA00023239"/>
    </source>
</evidence>
<dbReference type="FunFam" id="3.40.640.10:FF:000046">
    <property type="entry name" value="Cystathionine gamma-lyase"/>
    <property type="match status" value="1"/>
</dbReference>
<evidence type="ECO:0000256" key="5">
    <source>
        <dbReference type="ARBA" id="ARBA00047517"/>
    </source>
</evidence>
<evidence type="ECO:0000256" key="7">
    <source>
        <dbReference type="RuleBase" id="RU362118"/>
    </source>
</evidence>
<dbReference type="Gene3D" id="3.40.640.10">
    <property type="entry name" value="Type I PLP-dependent aspartate aminotransferase-like (Major domain)"/>
    <property type="match status" value="1"/>
</dbReference>
<name>A0A1M5D0E4_9HYPH</name>
<gene>
    <name evidence="8" type="ORF">SAMN02745223_03079</name>
</gene>
<comment type="similarity">
    <text evidence="2 7">Belongs to the trans-sulfuration enzymes family.</text>
</comment>
<dbReference type="Proteomes" id="UP000184533">
    <property type="component" value="Unassembled WGS sequence"/>
</dbReference>
<proteinExistence type="inferred from homology"/>
<dbReference type="Gene3D" id="3.90.1150.10">
    <property type="entry name" value="Aspartate Aminotransferase, domain 1"/>
    <property type="match status" value="1"/>
</dbReference>
<dbReference type="PANTHER" id="PTHR43500">
    <property type="entry name" value="CYSTATHIONINE BETA-LYASE-RELATED"/>
    <property type="match status" value="1"/>
</dbReference>
<dbReference type="RefSeq" id="WP_052950552.1">
    <property type="nucleotide sequence ID" value="NZ_FQVC01000010.1"/>
</dbReference>
<feature type="modified residue" description="N6-(pyridoxal phosphate)lysine" evidence="6">
    <location>
        <position position="212"/>
    </location>
</feature>
<evidence type="ECO:0000256" key="6">
    <source>
        <dbReference type="PIRSR" id="PIRSR001434-2"/>
    </source>
</evidence>
<dbReference type="GO" id="GO:0030170">
    <property type="term" value="F:pyridoxal phosphate binding"/>
    <property type="evidence" value="ECO:0007669"/>
    <property type="project" value="InterPro"/>
</dbReference>
<dbReference type="InterPro" id="IPR015424">
    <property type="entry name" value="PyrdxlP-dep_Trfase"/>
</dbReference>
<accession>A0A1M5D0E4</accession>
<keyword evidence="3 6" id="KW-0663">Pyridoxal phosphate</keyword>
<dbReference type="GO" id="GO:0019450">
    <property type="term" value="P:L-cysteine catabolic process to pyruvate"/>
    <property type="evidence" value="ECO:0007669"/>
    <property type="project" value="TreeGrafter"/>
</dbReference>
<evidence type="ECO:0000256" key="2">
    <source>
        <dbReference type="ARBA" id="ARBA00009077"/>
    </source>
</evidence>
<dbReference type="InterPro" id="IPR015421">
    <property type="entry name" value="PyrdxlP-dep_Trfase_major"/>
</dbReference>
<dbReference type="GO" id="GO:0047804">
    <property type="term" value="F:cysteine-S-conjugate beta-lyase activity"/>
    <property type="evidence" value="ECO:0007669"/>
    <property type="project" value="InterPro"/>
</dbReference>
<reference evidence="8 9" key="1">
    <citation type="submission" date="2016-11" db="EMBL/GenBank/DDBJ databases">
        <authorList>
            <person name="Jaros S."/>
            <person name="Januszkiewicz K."/>
            <person name="Wedrychowicz H."/>
        </authorList>
    </citation>
    <scope>NUCLEOTIDE SEQUENCE [LARGE SCALE GENOMIC DNA]</scope>
    <source>
        <strain evidence="8 9">DSM 17137</strain>
    </source>
</reference>
<dbReference type="SUPFAM" id="SSF53383">
    <property type="entry name" value="PLP-dependent transferases"/>
    <property type="match status" value="1"/>
</dbReference>
<dbReference type="InterPro" id="IPR015422">
    <property type="entry name" value="PyrdxlP-dep_Trfase_small"/>
</dbReference>
<comment type="cofactor">
    <cofactor evidence="1 7">
        <name>pyridoxal 5'-phosphate</name>
        <dbReference type="ChEBI" id="CHEBI:597326"/>
    </cofactor>
</comment>
<dbReference type="AlphaFoldDB" id="A0A1M5D0E4"/>
<dbReference type="NCBIfam" id="TIGR01324">
    <property type="entry name" value="cysta_beta_ly_B"/>
    <property type="match status" value="1"/>
</dbReference>
<dbReference type="GO" id="GO:0019346">
    <property type="term" value="P:transsulfuration"/>
    <property type="evidence" value="ECO:0007669"/>
    <property type="project" value="InterPro"/>
</dbReference>
<dbReference type="InterPro" id="IPR006233">
    <property type="entry name" value="Cys_b_lyase_bac"/>
</dbReference>
<comment type="catalytic activity">
    <reaction evidence="5">
        <text>L,L-cystathionine + H2O = L-homocysteine + pyruvate + NH4(+)</text>
        <dbReference type="Rhea" id="RHEA:13965"/>
        <dbReference type="ChEBI" id="CHEBI:15361"/>
        <dbReference type="ChEBI" id="CHEBI:15377"/>
        <dbReference type="ChEBI" id="CHEBI:28938"/>
        <dbReference type="ChEBI" id="CHEBI:58161"/>
        <dbReference type="ChEBI" id="CHEBI:58199"/>
    </reaction>
</comment>
<organism evidence="8 9">
    <name type="scientific">Devosia limi DSM 17137</name>
    <dbReference type="NCBI Taxonomy" id="1121477"/>
    <lineage>
        <taxon>Bacteria</taxon>
        <taxon>Pseudomonadati</taxon>
        <taxon>Pseudomonadota</taxon>
        <taxon>Alphaproteobacteria</taxon>
        <taxon>Hyphomicrobiales</taxon>
        <taxon>Devosiaceae</taxon>
        <taxon>Devosia</taxon>
    </lineage>
</organism>
<dbReference type="EMBL" id="FQVC01000010">
    <property type="protein sequence ID" value="SHF60347.1"/>
    <property type="molecule type" value="Genomic_DNA"/>
</dbReference>
<sequence>MSNTDAKYGFGTRLVQMGRVKSDEQTFVNPPLERGSSVLFPSIAARDAVRQRPYDQVLTYGLKGSSTHFHLEDSIAEIEGGSRCQLVSTGLAAVTTVLFTFIKGGQHCLMPDSVYGPTRTFLATIGKDCGMAVTYYPPAIDEAGLRALVQDNTVVIYAESPGSHTMEVQDIAMLSRVARDVGAKVLMDNTWGFSHFKPFEHGVDCSIQAGTKYVGGHSDLMLGAITTNSDENWQRLRNTAVTLGQYASPDDCWLALRGLRTLRIRMAEHMRAGIEVAEWLRDRPEVTLVLHPALPGAPGHDLWKRDFTGACSLFSVVLDASYDYADMVAFIDALQLFGIGASWGGFESLVLPTTGSITRLPVSSIDAAPTFRLHIGLEDTTDLIADLAAGLDVLNQHRASRT</sequence>
<evidence type="ECO:0000313" key="8">
    <source>
        <dbReference type="EMBL" id="SHF60347.1"/>
    </source>
</evidence>
<evidence type="ECO:0000256" key="3">
    <source>
        <dbReference type="ARBA" id="ARBA00022898"/>
    </source>
</evidence>
<dbReference type="Pfam" id="PF01053">
    <property type="entry name" value="Cys_Met_Meta_PP"/>
    <property type="match status" value="1"/>
</dbReference>
<evidence type="ECO:0000256" key="1">
    <source>
        <dbReference type="ARBA" id="ARBA00001933"/>
    </source>
</evidence>
<dbReference type="PIRSF" id="PIRSF001434">
    <property type="entry name" value="CGS"/>
    <property type="match status" value="1"/>
</dbReference>
<protein>
    <submittedName>
        <fullName evidence="8">Cystathionine beta-lyase</fullName>
    </submittedName>
</protein>
<dbReference type="PANTHER" id="PTHR43500:SF1">
    <property type="entry name" value="CYSTATHIONINE BETA-LYASE-RELATED"/>
    <property type="match status" value="1"/>
</dbReference>
<evidence type="ECO:0000313" key="9">
    <source>
        <dbReference type="Proteomes" id="UP000184533"/>
    </source>
</evidence>
<keyword evidence="4 8" id="KW-0456">Lyase</keyword>
<dbReference type="InterPro" id="IPR000277">
    <property type="entry name" value="Cys/Met-Metab_PyrdxlP-dep_enz"/>
</dbReference>